<feature type="chain" id="PRO_5045945763" evidence="3">
    <location>
        <begin position="21"/>
        <end position="677"/>
    </location>
</feature>
<dbReference type="PANTHER" id="PTHR10579:SF43">
    <property type="entry name" value="ZINC FINGER (C3HC4-TYPE RING FINGER) FAMILY PROTEIN"/>
    <property type="match status" value="1"/>
</dbReference>
<keyword evidence="2" id="KW-0812">Transmembrane</keyword>
<evidence type="ECO:0000313" key="6">
    <source>
        <dbReference type="Proteomes" id="UP001501461"/>
    </source>
</evidence>
<keyword evidence="2" id="KW-0472">Membrane</keyword>
<dbReference type="Gene3D" id="3.40.50.410">
    <property type="entry name" value="von Willebrand factor, type A domain"/>
    <property type="match status" value="1"/>
</dbReference>
<gene>
    <name evidence="5" type="ORF">GCM10009720_23390</name>
</gene>
<dbReference type="EMBL" id="BAAAMN010000048">
    <property type="protein sequence ID" value="GAA2042098.1"/>
    <property type="molecule type" value="Genomic_DNA"/>
</dbReference>
<feature type="domain" description="VWFA" evidence="4">
    <location>
        <begin position="54"/>
        <end position="237"/>
    </location>
</feature>
<evidence type="ECO:0000256" key="1">
    <source>
        <dbReference type="SAM" id="MobiDB-lite"/>
    </source>
</evidence>
<sequence>MTPRTLRSITGMGLATALMAAFTPATQTAPPLSPSHTTLMSSLEEVETNPEDNELLLVMDASGSMSESDDSDTVRIEAARDALHSVVDDLDDDLSVGLRVFSAQGETSNDAACQDSDLAVEIGSDNRDDLRDAIDSYDAVGDKTPIAYALEEAAGDLGAEGNRTIVLVSDGQENCAPDPCEVAQTITDKGIDLAIHTVGYSVDDEARQDLECIAQAGNGEYFDADDAETLNNTLQRLSLRAFQPFQLEGEPVEGAADIADAPALEPGQYVDTWKEGPQYYRIPRTMENSSLHVGASAIHNDTSSFDPLTVALGTEDAGSWETYRGGSYSTNDQLCSQVNLYEGTNDAALRVRSDQVTVFPDPEEEETDCNSADELILQLEAISNEDPNAYVGQPVEFVVTEEPEVANMTELPSVAEGGIREYQWQSLEVDQEQSEELLGGNSFNNAPTLEAGGAYSSEIYPGESLVYKIPVEWGQHLQAQLETPGRAEFGPDLTVDRGFRLQIYSPHRGLIQHTTQAQGQEGKYYGLTNYDEPKLWQNMTHPVRWANRASPNAGHNDMEFASTAGDYYILVSQSEVNSDQQVAVPFDLVVDTFGEVEGEPQYATASATNTEDDDDAVAAEPTQPAEAVTPNVGDAERTGLSTTQTVFLGIGIAGLLLLVIGAFVLYRVLKTRNRSSY</sequence>
<feature type="transmembrane region" description="Helical" evidence="2">
    <location>
        <begin position="646"/>
        <end position="669"/>
    </location>
</feature>
<dbReference type="SUPFAM" id="SSF53300">
    <property type="entry name" value="vWA-like"/>
    <property type="match status" value="1"/>
</dbReference>
<comment type="caution">
    <text evidence="5">The sequence shown here is derived from an EMBL/GenBank/DDBJ whole genome shotgun (WGS) entry which is preliminary data.</text>
</comment>
<proteinExistence type="predicted"/>
<keyword evidence="3" id="KW-0732">Signal</keyword>
<reference evidence="6" key="1">
    <citation type="journal article" date="2019" name="Int. J. Syst. Evol. Microbiol.">
        <title>The Global Catalogue of Microorganisms (GCM) 10K type strain sequencing project: providing services to taxonomists for standard genome sequencing and annotation.</title>
        <authorList>
            <consortium name="The Broad Institute Genomics Platform"/>
            <consortium name="The Broad Institute Genome Sequencing Center for Infectious Disease"/>
            <person name="Wu L."/>
            <person name="Ma J."/>
        </authorList>
    </citation>
    <scope>NUCLEOTIDE SEQUENCE [LARGE SCALE GENOMIC DNA]</scope>
    <source>
        <strain evidence="6">JCM 13595</strain>
    </source>
</reference>
<dbReference type="SMART" id="SM00327">
    <property type="entry name" value="VWA"/>
    <property type="match status" value="1"/>
</dbReference>
<dbReference type="InterPro" id="IPR036465">
    <property type="entry name" value="vWFA_dom_sf"/>
</dbReference>
<dbReference type="Pfam" id="PF00092">
    <property type="entry name" value="VWA"/>
    <property type="match status" value="1"/>
</dbReference>
<evidence type="ECO:0000256" key="3">
    <source>
        <dbReference type="SAM" id="SignalP"/>
    </source>
</evidence>
<keyword evidence="2" id="KW-1133">Transmembrane helix</keyword>
<dbReference type="PROSITE" id="PS50234">
    <property type="entry name" value="VWFA"/>
    <property type="match status" value="1"/>
</dbReference>
<evidence type="ECO:0000259" key="4">
    <source>
        <dbReference type="PROSITE" id="PS50234"/>
    </source>
</evidence>
<accession>A0ABP5GBA7</accession>
<protein>
    <submittedName>
        <fullName evidence="5">VWA domain-containing protein</fullName>
    </submittedName>
</protein>
<name>A0ABP5GBA7_9MICC</name>
<dbReference type="Proteomes" id="UP001501461">
    <property type="component" value="Unassembled WGS sequence"/>
</dbReference>
<evidence type="ECO:0000313" key="5">
    <source>
        <dbReference type="EMBL" id="GAA2042098.1"/>
    </source>
</evidence>
<feature type="signal peptide" evidence="3">
    <location>
        <begin position="1"/>
        <end position="20"/>
    </location>
</feature>
<feature type="region of interest" description="Disordered" evidence="1">
    <location>
        <begin position="26"/>
        <end position="45"/>
    </location>
</feature>
<dbReference type="PANTHER" id="PTHR10579">
    <property type="entry name" value="CALCIUM-ACTIVATED CHLORIDE CHANNEL REGULATOR"/>
    <property type="match status" value="1"/>
</dbReference>
<dbReference type="RefSeq" id="WP_343958865.1">
    <property type="nucleotide sequence ID" value="NZ_BAAAMN010000048.1"/>
</dbReference>
<dbReference type="InterPro" id="IPR002035">
    <property type="entry name" value="VWF_A"/>
</dbReference>
<organism evidence="5 6">
    <name type="scientific">Yaniella flava</name>
    <dbReference type="NCBI Taxonomy" id="287930"/>
    <lineage>
        <taxon>Bacteria</taxon>
        <taxon>Bacillati</taxon>
        <taxon>Actinomycetota</taxon>
        <taxon>Actinomycetes</taxon>
        <taxon>Micrococcales</taxon>
        <taxon>Micrococcaceae</taxon>
        <taxon>Yaniella</taxon>
    </lineage>
</organism>
<keyword evidence="6" id="KW-1185">Reference proteome</keyword>
<feature type="region of interest" description="Disordered" evidence="1">
    <location>
        <begin position="605"/>
        <end position="636"/>
    </location>
</feature>
<dbReference type="InterPro" id="IPR051266">
    <property type="entry name" value="CLCR"/>
</dbReference>
<evidence type="ECO:0000256" key="2">
    <source>
        <dbReference type="SAM" id="Phobius"/>
    </source>
</evidence>